<accession>A0A218KCA1</accession>
<gene>
    <name evidence="2" type="ORF">PBC2_207</name>
</gene>
<dbReference type="Proteomes" id="UP000223102">
    <property type="component" value="Segment"/>
</dbReference>
<keyword evidence="1" id="KW-0175">Coiled coil</keyword>
<evidence type="ECO:0000313" key="3">
    <source>
        <dbReference type="Proteomes" id="UP000223102"/>
    </source>
</evidence>
<evidence type="ECO:0000256" key="1">
    <source>
        <dbReference type="SAM" id="Coils"/>
    </source>
</evidence>
<organism evidence="2 3">
    <name type="scientific">Bacillus phage PBC2</name>
    <dbReference type="NCBI Taxonomy" id="1675029"/>
    <lineage>
        <taxon>Viruses</taxon>
        <taxon>Duplodnaviria</taxon>
        <taxon>Heunggongvirae</taxon>
        <taxon>Uroviricota</taxon>
        <taxon>Caudoviricetes</taxon>
        <taxon>Andregratiavirinae</taxon>
        <taxon>Haetaevirus</taxon>
        <taxon>Haetaevirus PBC2</taxon>
    </lineage>
</organism>
<evidence type="ECO:0000313" key="2">
    <source>
        <dbReference type="EMBL" id="AKQ08522.1"/>
    </source>
</evidence>
<feature type="coiled-coil region" evidence="1">
    <location>
        <begin position="182"/>
        <end position="216"/>
    </location>
</feature>
<proteinExistence type="predicted"/>
<keyword evidence="3" id="KW-1185">Reference proteome</keyword>
<name>A0A218KCA1_9CAUD</name>
<feature type="coiled-coil region" evidence="1">
    <location>
        <begin position="25"/>
        <end position="98"/>
    </location>
</feature>
<reference evidence="2 3" key="1">
    <citation type="submission" date="2015-06" db="EMBL/GenBank/DDBJ databases">
        <title>Complete genome sequence of Bacillus cereus phage PBC2.</title>
        <authorList>
            <person name="Kong M."/>
            <person name="Ryu S."/>
        </authorList>
    </citation>
    <scope>NUCLEOTIDE SEQUENCE [LARGE SCALE GENOMIC DNA]</scope>
</reference>
<sequence>MFRSSADDSDKLADATAWSSYERSMKELDVIIKHMEAKMKSMNKNTAEYRKMMNDVYQVEIKRWELLNHDLWNKERRNEQIKRELEGLKNINSHTKEQREQYNKLWSEYESNLSSITSMRAEWQEFLDNWENRYADILREHVRAIVEEYTKGLEQIKSKVDDIDFAIEVAELTNPDDMKKITNLYIDKANQYKQERAKLEAQQRDLTLKLYEAQDKFGANSKVAQDIQEEIDKVKEGKMQH</sequence>
<protein>
    <submittedName>
        <fullName evidence="2">Uncharacterized protein</fullName>
    </submittedName>
</protein>
<dbReference type="EMBL" id="KT070867">
    <property type="protein sequence ID" value="AKQ08522.1"/>
    <property type="molecule type" value="Genomic_DNA"/>
</dbReference>